<sequence>MLRPFVSLSGSDQSRSHSSPWSGTSVGRMMRRICSIDCRSGLRPPWQQKIFSSTMAATGRQLKQSLSPMMVTGRGMERTSDGEGEEKMLIVLSILLLFRFPSSVSSRD</sequence>
<organism evidence="2">
    <name type="scientific">Anopheles atroparvus</name>
    <name type="common">European mosquito</name>
    <dbReference type="NCBI Taxonomy" id="41427"/>
    <lineage>
        <taxon>Eukaryota</taxon>
        <taxon>Metazoa</taxon>
        <taxon>Ecdysozoa</taxon>
        <taxon>Arthropoda</taxon>
        <taxon>Hexapoda</taxon>
        <taxon>Insecta</taxon>
        <taxon>Pterygota</taxon>
        <taxon>Neoptera</taxon>
        <taxon>Endopterygota</taxon>
        <taxon>Diptera</taxon>
        <taxon>Nematocera</taxon>
        <taxon>Culicoidea</taxon>
        <taxon>Culicidae</taxon>
        <taxon>Anophelinae</taxon>
        <taxon>Anopheles</taxon>
    </lineage>
</organism>
<name>A0A182JBQ8_ANOAO</name>
<feature type="region of interest" description="Disordered" evidence="1">
    <location>
        <begin position="1"/>
        <end position="25"/>
    </location>
</feature>
<protein>
    <submittedName>
        <fullName evidence="2">Uncharacterized protein</fullName>
    </submittedName>
</protein>
<dbReference type="AlphaFoldDB" id="A0A182JBQ8"/>
<dbReference type="EnsemblMetazoa" id="AATE015098-RA">
    <property type="protein sequence ID" value="AATE015098-PA.1"/>
    <property type="gene ID" value="AATE015098"/>
</dbReference>
<evidence type="ECO:0000256" key="1">
    <source>
        <dbReference type="SAM" id="MobiDB-lite"/>
    </source>
</evidence>
<feature type="compositionally biased region" description="Polar residues" evidence="1">
    <location>
        <begin position="8"/>
        <end position="25"/>
    </location>
</feature>
<reference evidence="2" key="1">
    <citation type="submission" date="2022-08" db="UniProtKB">
        <authorList>
            <consortium name="EnsemblMetazoa"/>
        </authorList>
    </citation>
    <scope>IDENTIFICATION</scope>
    <source>
        <strain evidence="2">EBRO</strain>
    </source>
</reference>
<evidence type="ECO:0000313" key="2">
    <source>
        <dbReference type="EnsemblMetazoa" id="AATE015098-PA.1"/>
    </source>
</evidence>
<proteinExistence type="predicted"/>
<dbReference type="VEuPathDB" id="VectorBase:AATE015098"/>
<accession>A0A182JBQ8</accession>